<reference evidence="2" key="1">
    <citation type="journal article" date="2022" name="Mol. Ecol. Resour.">
        <title>The genomes of chicory, endive, great burdock and yacon provide insights into Asteraceae palaeo-polyploidization history and plant inulin production.</title>
        <authorList>
            <person name="Fan W."/>
            <person name="Wang S."/>
            <person name="Wang H."/>
            <person name="Wang A."/>
            <person name="Jiang F."/>
            <person name="Liu H."/>
            <person name="Zhao H."/>
            <person name="Xu D."/>
            <person name="Zhang Y."/>
        </authorList>
    </citation>
    <scope>NUCLEOTIDE SEQUENCE [LARGE SCALE GENOMIC DNA]</scope>
    <source>
        <strain evidence="2">cv. Yunnan</strain>
    </source>
</reference>
<keyword evidence="2" id="KW-1185">Reference proteome</keyword>
<dbReference type="EMBL" id="CM042026">
    <property type="protein sequence ID" value="KAI3804481.1"/>
    <property type="molecule type" value="Genomic_DNA"/>
</dbReference>
<evidence type="ECO:0000313" key="1">
    <source>
        <dbReference type="EMBL" id="KAI3804481.1"/>
    </source>
</evidence>
<reference evidence="1 2" key="2">
    <citation type="journal article" date="2022" name="Mol. Ecol. Resour.">
        <title>The genomes of chicory, endive, great burdock and yacon provide insights into Asteraceae paleo-polyploidization history and plant inulin production.</title>
        <authorList>
            <person name="Fan W."/>
            <person name="Wang S."/>
            <person name="Wang H."/>
            <person name="Wang A."/>
            <person name="Jiang F."/>
            <person name="Liu H."/>
            <person name="Zhao H."/>
            <person name="Xu D."/>
            <person name="Zhang Y."/>
        </authorList>
    </citation>
    <scope>NUCLEOTIDE SEQUENCE [LARGE SCALE GENOMIC DNA]</scope>
    <source>
        <strain evidence="2">cv. Yunnan</strain>
        <tissue evidence="1">Leaves</tissue>
    </source>
</reference>
<evidence type="ECO:0000313" key="2">
    <source>
        <dbReference type="Proteomes" id="UP001056120"/>
    </source>
</evidence>
<comment type="caution">
    <text evidence="1">The sequence shown here is derived from an EMBL/GenBank/DDBJ whole genome shotgun (WGS) entry which is preliminary data.</text>
</comment>
<protein>
    <submittedName>
        <fullName evidence="1">Uncharacterized protein</fullName>
    </submittedName>
</protein>
<name>A0ACB9IAF4_9ASTR</name>
<proteinExistence type="predicted"/>
<accession>A0ACB9IAF4</accession>
<organism evidence="1 2">
    <name type="scientific">Smallanthus sonchifolius</name>
    <dbReference type="NCBI Taxonomy" id="185202"/>
    <lineage>
        <taxon>Eukaryota</taxon>
        <taxon>Viridiplantae</taxon>
        <taxon>Streptophyta</taxon>
        <taxon>Embryophyta</taxon>
        <taxon>Tracheophyta</taxon>
        <taxon>Spermatophyta</taxon>
        <taxon>Magnoliopsida</taxon>
        <taxon>eudicotyledons</taxon>
        <taxon>Gunneridae</taxon>
        <taxon>Pentapetalae</taxon>
        <taxon>asterids</taxon>
        <taxon>campanulids</taxon>
        <taxon>Asterales</taxon>
        <taxon>Asteraceae</taxon>
        <taxon>Asteroideae</taxon>
        <taxon>Heliantheae alliance</taxon>
        <taxon>Millerieae</taxon>
        <taxon>Smallanthus</taxon>
    </lineage>
</organism>
<gene>
    <name evidence="1" type="ORF">L1987_26055</name>
</gene>
<sequence>MIRFVFLSSYNHRVVFASLIVVGCSKPVFFASVLKRVNPRPDAVGCLVQLKIHQGLESCSTMENLKQYHSQIIRLGLSDDNNAMGRVIKFCAISTHGDLGYALKVFSTLPQPDTFIYNTIFRGYLQVHLPKDCISFYLQMLHTSVPPNKFTFPPVIRAFTFDNAVEQGRQVHAQILKFGYHLDSFSQNNLIHMYVSFKRLEEARMVFDKMPQQNDVSWTTLISGYSQSGYIEDARKLFDLMPEKNPASWNAMIAAYVQSNCFHEAFLLFDQMQRSNRFKLDKFIAASMLSACTGLGALKQGEWIHDNIKKTGIEVDPKLAATIIDMYCKCGSVEKAFETFNELPSKGISSWNCMIGGFAMHGKGEEADELFKRMENESKTPPDYITFVNLLSACAHSGLVKEGHYYFQRMVEVHSISPGMEHYGCMVDLLGRAGMLNEAMKLINAMPMDPDARVMGALVGACKIHGNTELGEKIGKKAIELEPYNSGRYVLLANIYARASKWEDVANVRKLMNDRGVKKSRGFSLIEIGGVVNEFVAGGRSHPDSQEIYAKVKEMLACIRSIGYAPEAESVSHDISEEEEMEKALFYHSEKLAIAFGLLKSKAGETLRITKNLRVCKDCHEASKLISKYFGREIIVRDRSRFHHFKQGVCSCNDYW</sequence>
<dbReference type="Proteomes" id="UP001056120">
    <property type="component" value="Linkage Group LG09"/>
</dbReference>